<dbReference type="Proteomes" id="UP000835052">
    <property type="component" value="Unassembled WGS sequence"/>
</dbReference>
<dbReference type="PANTHER" id="PTHR10758">
    <property type="entry name" value="26S PROTEASOME NON-ATPASE REGULATORY SUBUNIT 3/COP9 SIGNALOSOME COMPLEX SUBUNIT 3"/>
    <property type="match status" value="1"/>
</dbReference>
<dbReference type="InterPro" id="IPR050756">
    <property type="entry name" value="CSN3"/>
</dbReference>
<dbReference type="PANTHER" id="PTHR10758:SF1">
    <property type="entry name" value="COP9 SIGNALOSOME COMPLEX SUBUNIT 3"/>
    <property type="match status" value="1"/>
</dbReference>
<sequence length="294" mass="32628">MSRLPEIGQNIVTTALNQLYPPGFPKKLLTSAHCALFACALQSKDIQGALPFIPDDLDGICHEYVEGGNEPTSALESQPSSSGTSTSPASGVQPRKVRSGPQYVGSIAPPPIRLESKWVVLYLYQAALVLIEANDFQKALILLECLIGLATNVISEYQLEASKKHILVSLLVYGHSTEVSEKSPAVVRLTKTRLGDYNNLCQVTFSRKKDTAAEVHSIMQKMSKTLEKDDNLGLIKRVIDEMRYKNCDRCRKDLLIDPSRRNQIIGSFKNGRRVFSNYQGTGRTKTAQCENRRK</sequence>
<dbReference type="Pfam" id="PF22788">
    <property type="entry name" value="COP9_hel_rpt"/>
    <property type="match status" value="1"/>
</dbReference>
<gene>
    <name evidence="4" type="ORF">CAUJ_LOCUS11107</name>
</gene>
<dbReference type="AlphaFoldDB" id="A0A8S1HLB0"/>
<name>A0A8S1HLB0_9PELO</name>
<dbReference type="GO" id="GO:0006511">
    <property type="term" value="P:ubiquitin-dependent protein catabolic process"/>
    <property type="evidence" value="ECO:0007669"/>
    <property type="project" value="TreeGrafter"/>
</dbReference>
<dbReference type="EMBL" id="CAJGYM010000052">
    <property type="protein sequence ID" value="CAD6195188.1"/>
    <property type="molecule type" value="Genomic_DNA"/>
</dbReference>
<keyword evidence="1" id="KW-0963">Cytoplasm</keyword>
<feature type="compositionally biased region" description="Low complexity" evidence="2">
    <location>
        <begin position="77"/>
        <end position="91"/>
    </location>
</feature>
<feature type="region of interest" description="Disordered" evidence="2">
    <location>
        <begin position="68"/>
        <end position="99"/>
    </location>
</feature>
<evidence type="ECO:0000256" key="1">
    <source>
        <dbReference type="ARBA" id="ARBA00022490"/>
    </source>
</evidence>
<feature type="domain" description="COP9 signalosome complex subunit 3 N-terminal helical repeats" evidence="3">
    <location>
        <begin position="114"/>
        <end position="187"/>
    </location>
</feature>
<comment type="caution">
    <text evidence="4">The sequence shown here is derived from an EMBL/GenBank/DDBJ whole genome shotgun (WGS) entry which is preliminary data.</text>
</comment>
<proteinExistence type="predicted"/>
<protein>
    <recommendedName>
        <fullName evidence="3">COP9 signalosome complex subunit 3 N-terminal helical repeats domain-containing protein</fullName>
    </recommendedName>
</protein>
<dbReference type="OrthoDB" id="29061at2759"/>
<evidence type="ECO:0000256" key="2">
    <source>
        <dbReference type="SAM" id="MobiDB-lite"/>
    </source>
</evidence>
<dbReference type="InterPro" id="IPR055089">
    <property type="entry name" value="COP9_N"/>
</dbReference>
<reference evidence="4" key="1">
    <citation type="submission" date="2020-10" db="EMBL/GenBank/DDBJ databases">
        <authorList>
            <person name="Kikuchi T."/>
        </authorList>
    </citation>
    <scope>NUCLEOTIDE SEQUENCE</scope>
    <source>
        <strain evidence="4">NKZ352</strain>
    </source>
</reference>
<accession>A0A8S1HLB0</accession>
<evidence type="ECO:0000313" key="4">
    <source>
        <dbReference type="EMBL" id="CAD6195188.1"/>
    </source>
</evidence>
<dbReference type="GO" id="GO:0008180">
    <property type="term" value="C:COP9 signalosome"/>
    <property type="evidence" value="ECO:0007669"/>
    <property type="project" value="TreeGrafter"/>
</dbReference>
<organism evidence="4 5">
    <name type="scientific">Caenorhabditis auriculariae</name>
    <dbReference type="NCBI Taxonomy" id="2777116"/>
    <lineage>
        <taxon>Eukaryota</taxon>
        <taxon>Metazoa</taxon>
        <taxon>Ecdysozoa</taxon>
        <taxon>Nematoda</taxon>
        <taxon>Chromadorea</taxon>
        <taxon>Rhabditida</taxon>
        <taxon>Rhabditina</taxon>
        <taxon>Rhabditomorpha</taxon>
        <taxon>Rhabditoidea</taxon>
        <taxon>Rhabditidae</taxon>
        <taxon>Peloderinae</taxon>
        <taxon>Caenorhabditis</taxon>
    </lineage>
</organism>
<keyword evidence="5" id="KW-1185">Reference proteome</keyword>
<evidence type="ECO:0000313" key="5">
    <source>
        <dbReference type="Proteomes" id="UP000835052"/>
    </source>
</evidence>
<evidence type="ECO:0000259" key="3">
    <source>
        <dbReference type="Pfam" id="PF22788"/>
    </source>
</evidence>